<evidence type="ECO:0000313" key="3">
    <source>
        <dbReference type="Proteomes" id="UP000827892"/>
    </source>
</evidence>
<dbReference type="Pfam" id="PF10322">
    <property type="entry name" value="7TM_GPCR_Sru"/>
    <property type="match status" value="2"/>
</dbReference>
<name>A0AAE9D1T3_CAEBR</name>
<evidence type="ECO:0000313" key="2">
    <source>
        <dbReference type="EMBL" id="ULT91559.1"/>
    </source>
</evidence>
<dbReference type="AlphaFoldDB" id="A0AAE9D1T3"/>
<feature type="transmembrane region" description="Helical" evidence="1">
    <location>
        <begin position="20"/>
        <end position="47"/>
    </location>
</feature>
<feature type="transmembrane region" description="Helical" evidence="1">
    <location>
        <begin position="113"/>
        <end position="134"/>
    </location>
</feature>
<dbReference type="PANTHER" id="PTHR46045:SF13">
    <property type="entry name" value="SERPENTINE RECEPTOR, CLASS U"/>
    <property type="match status" value="1"/>
</dbReference>
<evidence type="ECO:0008006" key="4">
    <source>
        <dbReference type="Google" id="ProtNLM"/>
    </source>
</evidence>
<dbReference type="EMBL" id="CP090895">
    <property type="protein sequence ID" value="ULT91559.1"/>
    <property type="molecule type" value="Genomic_DNA"/>
</dbReference>
<keyword evidence="1" id="KW-0812">Transmembrane</keyword>
<accession>A0AAE9D1T3</accession>
<dbReference type="InterPro" id="IPR003839">
    <property type="entry name" value="7TM_GPCR_serpentine_rcpt_Sru"/>
</dbReference>
<feature type="transmembrane region" description="Helical" evidence="1">
    <location>
        <begin position="67"/>
        <end position="84"/>
    </location>
</feature>
<sequence length="205" mass="23576">MLLSYITNLALVMVVIYWPSLAWVPVLIALIPLIYLVPTIVIVVKVIRAYVRNLVANKKDERINQHVFFAITLHLVTSFFYMSTDYTTIRIPATGIITNWCASVQPNHYIKTLFVLSGYFNFTAMLFPFLLSILRLIPVYYPIRTDEVAFIFSPTSSAYLLALRPYGSDCDFVVVPWVFYMTHPIFREKKIVPINVVRAQAQTTV</sequence>
<keyword evidence="1" id="KW-1133">Transmembrane helix</keyword>
<dbReference type="Proteomes" id="UP000827892">
    <property type="component" value="Chromosome V"/>
</dbReference>
<organism evidence="2 3">
    <name type="scientific">Caenorhabditis briggsae</name>
    <dbReference type="NCBI Taxonomy" id="6238"/>
    <lineage>
        <taxon>Eukaryota</taxon>
        <taxon>Metazoa</taxon>
        <taxon>Ecdysozoa</taxon>
        <taxon>Nematoda</taxon>
        <taxon>Chromadorea</taxon>
        <taxon>Rhabditida</taxon>
        <taxon>Rhabditina</taxon>
        <taxon>Rhabditomorpha</taxon>
        <taxon>Rhabditoidea</taxon>
        <taxon>Rhabditidae</taxon>
        <taxon>Peloderinae</taxon>
        <taxon>Caenorhabditis</taxon>
    </lineage>
</organism>
<keyword evidence="1" id="KW-0472">Membrane</keyword>
<dbReference type="PANTHER" id="PTHR46045">
    <property type="entry name" value="SERPENTINE RECEPTOR, CLASS U-RELATED"/>
    <property type="match status" value="1"/>
</dbReference>
<protein>
    <recommendedName>
        <fullName evidence="4">Serpentine receptor class gamma</fullName>
    </recommendedName>
</protein>
<reference evidence="2 3" key="1">
    <citation type="submission" date="2022-02" db="EMBL/GenBank/DDBJ databases">
        <title>Chromosome-level reference genomes for two strains of Caenorhabditis briggsae: an improved platform for comparative genomics.</title>
        <authorList>
            <person name="Stevens L."/>
            <person name="Andersen E.C."/>
        </authorList>
    </citation>
    <scope>NUCLEOTIDE SEQUENCE [LARGE SCALE GENOMIC DNA]</scope>
    <source>
        <strain evidence="2">QX1410_ONT</strain>
        <tissue evidence="2">Whole-organism</tissue>
    </source>
</reference>
<evidence type="ECO:0000256" key="1">
    <source>
        <dbReference type="SAM" id="Phobius"/>
    </source>
</evidence>
<gene>
    <name evidence="2" type="ORF">L3Y34_009281</name>
</gene>
<proteinExistence type="predicted"/>